<evidence type="ECO:0008006" key="3">
    <source>
        <dbReference type="Google" id="ProtNLM"/>
    </source>
</evidence>
<proteinExistence type="predicted"/>
<accession>A0ABT2VNC3</accession>
<evidence type="ECO:0000313" key="1">
    <source>
        <dbReference type="EMBL" id="MCU7554806.1"/>
    </source>
</evidence>
<reference evidence="2" key="1">
    <citation type="submission" date="2023-07" db="EMBL/GenBank/DDBJ databases">
        <title>Study on multiphase classification of strain Alteromonas salexigens isolated from the Yellow Sea.</title>
        <authorList>
            <person name="Sun L."/>
        </authorList>
    </citation>
    <scope>NUCLEOTIDE SEQUENCE [LARGE SCALE GENOMIC DNA]</scope>
    <source>
        <strain evidence="2">ASW11-19</strain>
    </source>
</reference>
<protein>
    <recommendedName>
        <fullName evidence="3">DUF4019 domain-containing protein</fullName>
    </recommendedName>
</protein>
<organism evidence="1 2">
    <name type="scientific">Alteromonas salexigens</name>
    <dbReference type="NCBI Taxonomy" id="2982530"/>
    <lineage>
        <taxon>Bacteria</taxon>
        <taxon>Pseudomonadati</taxon>
        <taxon>Pseudomonadota</taxon>
        <taxon>Gammaproteobacteria</taxon>
        <taxon>Alteromonadales</taxon>
        <taxon>Alteromonadaceae</taxon>
        <taxon>Alteromonas/Salinimonas group</taxon>
        <taxon>Alteromonas</taxon>
    </lineage>
</organism>
<dbReference type="RefSeq" id="WP_262993785.1">
    <property type="nucleotide sequence ID" value="NZ_JAOTJC010000007.1"/>
</dbReference>
<gene>
    <name evidence="1" type="ORF">OCL06_09360</name>
</gene>
<sequence length="158" mass="17774">MSQRAMNNVVIFAMLIMIALFNIDSFLPAEKAGTPQPLMPEGAYVLKVEQDQQRLERAGQQWRYITDKPLSSDTQALAQRQLEAWQRGQLVPYPAAESSTRQMTPMIVVVWVAGNAQGLVYAFYPTPAETLVSHNGQWYRLTEVSLSGLIPWYGNNAE</sequence>
<evidence type="ECO:0000313" key="2">
    <source>
        <dbReference type="Proteomes" id="UP001209257"/>
    </source>
</evidence>
<comment type="caution">
    <text evidence="1">The sequence shown here is derived from an EMBL/GenBank/DDBJ whole genome shotgun (WGS) entry which is preliminary data.</text>
</comment>
<dbReference type="EMBL" id="JAOTJC010000007">
    <property type="protein sequence ID" value="MCU7554806.1"/>
    <property type="molecule type" value="Genomic_DNA"/>
</dbReference>
<name>A0ABT2VNC3_9ALTE</name>
<keyword evidence="2" id="KW-1185">Reference proteome</keyword>
<dbReference type="Proteomes" id="UP001209257">
    <property type="component" value="Unassembled WGS sequence"/>
</dbReference>